<keyword evidence="5" id="KW-1185">Reference proteome</keyword>
<dbReference type="PANTHER" id="PTHR41237:SF1">
    <property type="entry name" value="SMALL RIBOSOMAL SUBUNIT PROTEIN BS21M"/>
    <property type="match status" value="1"/>
</dbReference>
<dbReference type="InParanoid" id="A0A0C3BKS8"/>
<dbReference type="GO" id="GO:0003735">
    <property type="term" value="F:structural constituent of ribosome"/>
    <property type="evidence" value="ECO:0007669"/>
    <property type="project" value="InterPro"/>
</dbReference>
<gene>
    <name evidence="4" type="ORF">PILCRDRAFT_4277</name>
</gene>
<dbReference type="PANTHER" id="PTHR41237">
    <property type="entry name" value="37S RIBOSOMAL PROTEIN MRP21, MITOCHONDRIAL"/>
    <property type="match status" value="1"/>
</dbReference>
<reference evidence="4 5" key="1">
    <citation type="submission" date="2014-04" db="EMBL/GenBank/DDBJ databases">
        <authorList>
            <consortium name="DOE Joint Genome Institute"/>
            <person name="Kuo A."/>
            <person name="Tarkka M."/>
            <person name="Buscot F."/>
            <person name="Kohler A."/>
            <person name="Nagy L.G."/>
            <person name="Floudas D."/>
            <person name="Copeland A."/>
            <person name="Barry K.W."/>
            <person name="Cichocki N."/>
            <person name="Veneault-Fourrey C."/>
            <person name="LaButti K."/>
            <person name="Lindquist E.A."/>
            <person name="Lipzen A."/>
            <person name="Lundell T."/>
            <person name="Morin E."/>
            <person name="Murat C."/>
            <person name="Sun H."/>
            <person name="Tunlid A."/>
            <person name="Henrissat B."/>
            <person name="Grigoriev I.V."/>
            <person name="Hibbett D.S."/>
            <person name="Martin F."/>
            <person name="Nordberg H.P."/>
            <person name="Cantor M.N."/>
            <person name="Hua S.X."/>
        </authorList>
    </citation>
    <scope>NUCLEOTIDE SEQUENCE [LARGE SCALE GENOMIC DNA]</scope>
    <source>
        <strain evidence="4 5">F 1598</strain>
    </source>
</reference>
<dbReference type="AlphaFoldDB" id="A0A0C3BKS8"/>
<accession>A0A0C3BKS8</accession>
<proteinExistence type="inferred from homology"/>
<dbReference type="HOGENOM" id="CLU_124536_0_0_1"/>
<comment type="similarity">
    <text evidence="1">Belongs to the bacterial ribosomal protein bS21 family.</text>
</comment>
<evidence type="ECO:0000256" key="3">
    <source>
        <dbReference type="ARBA" id="ARBA00023274"/>
    </source>
</evidence>
<organism evidence="4 5">
    <name type="scientific">Piloderma croceum (strain F 1598)</name>
    <dbReference type="NCBI Taxonomy" id="765440"/>
    <lineage>
        <taxon>Eukaryota</taxon>
        <taxon>Fungi</taxon>
        <taxon>Dikarya</taxon>
        <taxon>Basidiomycota</taxon>
        <taxon>Agaricomycotina</taxon>
        <taxon>Agaricomycetes</taxon>
        <taxon>Agaricomycetidae</taxon>
        <taxon>Atheliales</taxon>
        <taxon>Atheliaceae</taxon>
        <taxon>Piloderma</taxon>
    </lineage>
</organism>
<keyword evidence="3" id="KW-0687">Ribonucleoprotein</keyword>
<dbReference type="Proteomes" id="UP000054166">
    <property type="component" value="Unassembled WGS sequence"/>
</dbReference>
<dbReference type="STRING" id="765440.A0A0C3BKS8"/>
<dbReference type="Pfam" id="PF01165">
    <property type="entry name" value="Ribosomal_S21"/>
    <property type="match status" value="1"/>
</dbReference>
<dbReference type="GO" id="GO:0070124">
    <property type="term" value="P:mitochondrial translational initiation"/>
    <property type="evidence" value="ECO:0007669"/>
    <property type="project" value="TreeGrafter"/>
</dbReference>
<evidence type="ECO:0000313" key="5">
    <source>
        <dbReference type="Proteomes" id="UP000054166"/>
    </source>
</evidence>
<dbReference type="InterPro" id="IPR001911">
    <property type="entry name" value="Ribosomal_bS21"/>
</dbReference>
<evidence type="ECO:0000256" key="2">
    <source>
        <dbReference type="ARBA" id="ARBA00022980"/>
    </source>
</evidence>
<name>A0A0C3BKS8_PILCF</name>
<keyword evidence="2" id="KW-0689">Ribosomal protein</keyword>
<dbReference type="GO" id="GO:0005763">
    <property type="term" value="C:mitochondrial small ribosomal subunit"/>
    <property type="evidence" value="ECO:0007669"/>
    <property type="project" value="TreeGrafter"/>
</dbReference>
<dbReference type="OrthoDB" id="2501249at2759"/>
<protein>
    <recommendedName>
        <fullName evidence="6">Ribosomal protein S21</fullName>
    </recommendedName>
</protein>
<evidence type="ECO:0000256" key="1">
    <source>
        <dbReference type="ARBA" id="ARBA00006640"/>
    </source>
</evidence>
<evidence type="ECO:0008006" key="6">
    <source>
        <dbReference type="Google" id="ProtNLM"/>
    </source>
</evidence>
<dbReference type="InterPro" id="IPR052837">
    <property type="entry name" value="Mitoribosomal_bS21"/>
</dbReference>
<sequence>MLSALAQRLLSGSWRHDVLPRAASISKSMFISQSRSLVGIPPATEERKKQYQPPEMRKDVTWNLLADYSQRRAAPTKTAEQIWQDRSNRLGTNPPPSVYYGRSVIVHPDKITLALKALSNRLRGNKVLQTWKYQMRHEKKGVKRRRLVSQRWRRRFAHEVRRKIVLVQSIQRRGQ</sequence>
<dbReference type="EMBL" id="KN832980">
    <property type="protein sequence ID" value="KIM87048.1"/>
    <property type="molecule type" value="Genomic_DNA"/>
</dbReference>
<reference evidence="5" key="2">
    <citation type="submission" date="2015-01" db="EMBL/GenBank/DDBJ databases">
        <title>Evolutionary Origins and Diversification of the Mycorrhizal Mutualists.</title>
        <authorList>
            <consortium name="DOE Joint Genome Institute"/>
            <consortium name="Mycorrhizal Genomics Consortium"/>
            <person name="Kohler A."/>
            <person name="Kuo A."/>
            <person name="Nagy L.G."/>
            <person name="Floudas D."/>
            <person name="Copeland A."/>
            <person name="Barry K.W."/>
            <person name="Cichocki N."/>
            <person name="Veneault-Fourrey C."/>
            <person name="LaButti K."/>
            <person name="Lindquist E.A."/>
            <person name="Lipzen A."/>
            <person name="Lundell T."/>
            <person name="Morin E."/>
            <person name="Murat C."/>
            <person name="Riley R."/>
            <person name="Ohm R."/>
            <person name="Sun H."/>
            <person name="Tunlid A."/>
            <person name="Henrissat B."/>
            <person name="Grigoriev I.V."/>
            <person name="Hibbett D.S."/>
            <person name="Martin F."/>
        </authorList>
    </citation>
    <scope>NUCLEOTIDE SEQUENCE [LARGE SCALE GENOMIC DNA]</scope>
    <source>
        <strain evidence="5">F 1598</strain>
    </source>
</reference>
<evidence type="ECO:0000313" key="4">
    <source>
        <dbReference type="EMBL" id="KIM87048.1"/>
    </source>
</evidence>